<dbReference type="PANTHER" id="PTHR43212:SF3">
    <property type="entry name" value="QUERCETIN 2,3-DIOXYGENASE"/>
    <property type="match status" value="1"/>
</dbReference>
<proteinExistence type="inferred from homology"/>
<dbReference type="InterPro" id="IPR012093">
    <property type="entry name" value="Pirin"/>
</dbReference>
<dbReference type="EMBL" id="JBHTGQ010000024">
    <property type="protein sequence ID" value="MFC7750554.1"/>
    <property type="molecule type" value="Genomic_DNA"/>
</dbReference>
<evidence type="ECO:0000313" key="5">
    <source>
        <dbReference type="EMBL" id="MFC7750554.1"/>
    </source>
</evidence>
<gene>
    <name evidence="5" type="ORF">ACFQWB_11525</name>
</gene>
<evidence type="ECO:0000256" key="2">
    <source>
        <dbReference type="RuleBase" id="RU003457"/>
    </source>
</evidence>
<dbReference type="InterPro" id="IPR014710">
    <property type="entry name" value="RmlC-like_jellyroll"/>
</dbReference>
<feature type="domain" description="Pirin N-terminal" evidence="4">
    <location>
        <begin position="56"/>
        <end position="118"/>
    </location>
</feature>
<dbReference type="Pfam" id="PF02678">
    <property type="entry name" value="Pirin"/>
    <property type="match status" value="1"/>
</dbReference>
<evidence type="ECO:0000256" key="3">
    <source>
        <dbReference type="SAM" id="MobiDB-lite"/>
    </source>
</evidence>
<feature type="region of interest" description="Disordered" evidence="3">
    <location>
        <begin position="1"/>
        <end position="24"/>
    </location>
</feature>
<protein>
    <submittedName>
        <fullName evidence="5">Pirin family protein</fullName>
    </submittedName>
</protein>
<accession>A0ABW2V339</accession>
<organism evidence="5 6">
    <name type="scientific">Paenibacillus thermoaerophilus</name>
    <dbReference type="NCBI Taxonomy" id="1215385"/>
    <lineage>
        <taxon>Bacteria</taxon>
        <taxon>Bacillati</taxon>
        <taxon>Bacillota</taxon>
        <taxon>Bacilli</taxon>
        <taxon>Bacillales</taxon>
        <taxon>Paenibacillaceae</taxon>
        <taxon>Paenibacillus</taxon>
    </lineage>
</organism>
<reference evidence="6" key="1">
    <citation type="journal article" date="2019" name="Int. J. Syst. Evol. Microbiol.">
        <title>The Global Catalogue of Microorganisms (GCM) 10K type strain sequencing project: providing services to taxonomists for standard genome sequencing and annotation.</title>
        <authorList>
            <consortium name="The Broad Institute Genomics Platform"/>
            <consortium name="The Broad Institute Genome Sequencing Center for Infectious Disease"/>
            <person name="Wu L."/>
            <person name="Ma J."/>
        </authorList>
    </citation>
    <scope>NUCLEOTIDE SEQUENCE [LARGE SCALE GENOMIC DNA]</scope>
    <source>
        <strain evidence="6">JCM 18657</strain>
    </source>
</reference>
<dbReference type="InterPro" id="IPR003829">
    <property type="entry name" value="Pirin_N_dom"/>
</dbReference>
<comment type="caution">
    <text evidence="5">The sequence shown here is derived from an EMBL/GenBank/DDBJ whole genome shotgun (WGS) entry which is preliminary data.</text>
</comment>
<dbReference type="Gene3D" id="2.60.120.10">
    <property type="entry name" value="Jelly Rolls"/>
    <property type="match status" value="1"/>
</dbReference>
<name>A0ABW2V339_9BACL</name>
<evidence type="ECO:0000259" key="4">
    <source>
        <dbReference type="Pfam" id="PF02678"/>
    </source>
</evidence>
<evidence type="ECO:0000313" key="6">
    <source>
        <dbReference type="Proteomes" id="UP001596528"/>
    </source>
</evidence>
<comment type="similarity">
    <text evidence="1 2">Belongs to the pirin family.</text>
</comment>
<dbReference type="SUPFAM" id="SSF51182">
    <property type="entry name" value="RmlC-like cupins"/>
    <property type="match status" value="1"/>
</dbReference>
<sequence length="263" mass="28987">MQAALYTREQQGTGQFDGGKITERKPVGFPGEKSAVLRVGPLFYWSWAFAKEEGYIPPHPHQGFEIVTYVVSGRTAHGDSLGTRSEVGAGGAQVMQTGSGVYHEERFIGPDMEAFQIWFEPNLRETLLHKPTYRQYEPEEFPVRRERGYALKSVIGGEAPIRLVSDVRMFDLTLEPGETYEFALPAGRSLAALAIRGGGQWTWEAAEGTAAGMKPFGETDFMVLQGSSLREERAAVTASGQAPSRLILIEAPTHVNYPLLAKH</sequence>
<keyword evidence="6" id="KW-1185">Reference proteome</keyword>
<dbReference type="PANTHER" id="PTHR43212">
    <property type="entry name" value="QUERCETIN 2,3-DIOXYGENASE"/>
    <property type="match status" value="1"/>
</dbReference>
<evidence type="ECO:0000256" key="1">
    <source>
        <dbReference type="ARBA" id="ARBA00008416"/>
    </source>
</evidence>
<dbReference type="InterPro" id="IPR011051">
    <property type="entry name" value="RmlC_Cupin_sf"/>
</dbReference>
<dbReference type="Proteomes" id="UP001596528">
    <property type="component" value="Unassembled WGS sequence"/>
</dbReference>
<dbReference type="RefSeq" id="WP_138790087.1">
    <property type="nucleotide sequence ID" value="NZ_JBHTGQ010000024.1"/>
</dbReference>